<dbReference type="Proteomes" id="UP001243844">
    <property type="component" value="Unassembled WGS sequence"/>
</dbReference>
<dbReference type="Pfam" id="PF13296">
    <property type="entry name" value="T6SS_Vgr"/>
    <property type="match status" value="1"/>
</dbReference>
<dbReference type="Pfam" id="PF10106">
    <property type="entry name" value="DUF2345"/>
    <property type="match status" value="1"/>
</dbReference>
<evidence type="ECO:0000256" key="2">
    <source>
        <dbReference type="SAM" id="MobiDB-lite"/>
    </source>
</evidence>
<reference evidence="6" key="1">
    <citation type="submission" date="2023-08" db="EMBL/GenBank/DDBJ databases">
        <title>Emergence of clinically-relevant ST2 carbapenem-resistant Acinetobacter baumannii strains in hospital sewages in Zhejiang, East of China.</title>
        <authorList>
            <person name="Kaichao C."/>
            <person name="Zhang R."/>
        </authorList>
    </citation>
    <scope>NUCLEOTIDE SEQUENCE</scope>
    <source>
        <strain evidence="6">M-RB-37</strain>
    </source>
</reference>
<dbReference type="Gene3D" id="4.10.220.110">
    <property type="match status" value="1"/>
</dbReference>
<dbReference type="SUPFAM" id="SSF69279">
    <property type="entry name" value="Phage tail proteins"/>
    <property type="match status" value="1"/>
</dbReference>
<dbReference type="Pfam" id="PF04717">
    <property type="entry name" value="Phage_base_V"/>
    <property type="match status" value="1"/>
</dbReference>
<dbReference type="NCBIfam" id="TIGR03361">
    <property type="entry name" value="VI_Rhs_Vgr"/>
    <property type="match status" value="1"/>
</dbReference>
<accession>A0AAW8J3E5</accession>
<name>A0AAW8J3E5_9GAMM</name>
<feature type="domain" description="Gp5/Type VI secretion system Vgr protein OB-fold" evidence="3">
    <location>
        <begin position="485"/>
        <end position="533"/>
    </location>
</feature>
<feature type="compositionally biased region" description="Basic and acidic residues" evidence="2">
    <location>
        <begin position="600"/>
        <end position="615"/>
    </location>
</feature>
<evidence type="ECO:0000313" key="7">
    <source>
        <dbReference type="Proteomes" id="UP001243844"/>
    </source>
</evidence>
<dbReference type="SUPFAM" id="SSF69255">
    <property type="entry name" value="gp5 N-terminal domain-like"/>
    <property type="match status" value="1"/>
</dbReference>
<dbReference type="Gene3D" id="2.40.50.230">
    <property type="entry name" value="Gp5 N-terminal domain"/>
    <property type="match status" value="1"/>
</dbReference>
<dbReference type="AlphaFoldDB" id="A0AAW8J3E5"/>
<evidence type="ECO:0000259" key="3">
    <source>
        <dbReference type="Pfam" id="PF04717"/>
    </source>
</evidence>
<dbReference type="InterPro" id="IPR018769">
    <property type="entry name" value="VgrG2_DUF2345"/>
</dbReference>
<evidence type="ECO:0000313" key="6">
    <source>
        <dbReference type="EMBL" id="MDQ8934193.1"/>
    </source>
</evidence>
<protein>
    <submittedName>
        <fullName evidence="6">Type VI secretion system Vgr family protein</fullName>
    </submittedName>
</protein>
<evidence type="ECO:0000256" key="1">
    <source>
        <dbReference type="ARBA" id="ARBA00005558"/>
    </source>
</evidence>
<dbReference type="Pfam" id="PF05954">
    <property type="entry name" value="Phage_GPD"/>
    <property type="match status" value="1"/>
</dbReference>
<dbReference type="InterPro" id="IPR006531">
    <property type="entry name" value="Gp5/Vgr_OB"/>
</dbReference>
<proteinExistence type="inferred from homology"/>
<dbReference type="InterPro" id="IPR017847">
    <property type="entry name" value="T6SS_RhsGE_Vgr_subset"/>
</dbReference>
<dbReference type="InterPro" id="IPR006533">
    <property type="entry name" value="T6SS_Vgr_RhsGE"/>
</dbReference>
<dbReference type="NCBIfam" id="TIGR01646">
    <property type="entry name" value="vgr_GE"/>
    <property type="match status" value="1"/>
</dbReference>
<evidence type="ECO:0000259" key="5">
    <source>
        <dbReference type="Pfam" id="PF13296"/>
    </source>
</evidence>
<feature type="domain" description="Putative type VI secretion system Rhs element associated Vgr" evidence="5">
    <location>
        <begin position="561"/>
        <end position="668"/>
    </location>
</feature>
<dbReference type="EMBL" id="JAVIDL010000001">
    <property type="protein sequence ID" value="MDQ8934193.1"/>
    <property type="molecule type" value="Genomic_DNA"/>
</dbReference>
<gene>
    <name evidence="6" type="ORF">RFH47_00320</name>
</gene>
<dbReference type="Gene3D" id="2.30.110.50">
    <property type="match status" value="1"/>
</dbReference>
<organism evidence="6 7">
    <name type="scientific">Acinetobacter rudis</name>
    <dbReference type="NCBI Taxonomy" id="632955"/>
    <lineage>
        <taxon>Bacteria</taxon>
        <taxon>Pseudomonadati</taxon>
        <taxon>Pseudomonadota</taxon>
        <taxon>Gammaproteobacteria</taxon>
        <taxon>Moraxellales</taxon>
        <taxon>Moraxellaceae</taxon>
        <taxon>Acinetobacter</taxon>
    </lineage>
</organism>
<dbReference type="InterPro" id="IPR028244">
    <property type="entry name" value="T6SS_Rhs_Vgr_dom"/>
</dbReference>
<dbReference type="InterPro" id="IPR037026">
    <property type="entry name" value="Vgr_OB-fold_dom_sf"/>
</dbReference>
<comment type="similarity">
    <text evidence="1">Belongs to the VgrG protein family.</text>
</comment>
<evidence type="ECO:0000259" key="4">
    <source>
        <dbReference type="Pfam" id="PF10106"/>
    </source>
</evidence>
<feature type="region of interest" description="Disordered" evidence="2">
    <location>
        <begin position="595"/>
        <end position="615"/>
    </location>
</feature>
<feature type="domain" description="DUF2345" evidence="4">
    <location>
        <begin position="691"/>
        <end position="810"/>
    </location>
</feature>
<dbReference type="RefSeq" id="WP_308980640.1">
    <property type="nucleotide sequence ID" value="NZ_JAVIDL010000001.1"/>
</dbReference>
<comment type="caution">
    <text evidence="6">The sequence shown here is derived from an EMBL/GenBank/DDBJ whole genome shotgun (WGS) entry which is preliminary data.</text>
</comment>
<dbReference type="Gene3D" id="3.55.50.10">
    <property type="entry name" value="Baseplate protein-like domains"/>
    <property type="match status" value="1"/>
</dbReference>
<sequence>MFNHIENTLLDLGLNADKRVLHIQFSNRILNKQLYLQRVEGEHRLNQGINAELLCLSTNTNIALKQFIGCQVAVDSLTDHGRYFRMSGIISTVERGQSDGALTIYKLQLSDPTVLWRYRRNSRVFMAKSVIEIVEIIFKEWQQKSPIFAASLTLDLSDLSREYDVRPFVMQYNETDAQFLKRLLRQEGINYLVDEAQLLVTHPSTQIAAQKIRLIDDNNRFKRLERAYIRYHRSNATDQQDHIYTWIAQRSMQSTAVYVQRWQAAALVQETGTGSVLSRHQPNQMQDNSCMSLEQAWHLSPAWVQDLNGEDHATASSNTQIERINENFLNYHTLAAKQFRAESTVRDAQVGYWFRLSGYPEIDSKDDMYKEFIIIEKWFYQQNNFPKDLFDQIERLAKKNNWQSDIQTIQQRQANRLVLQRREIPIVPDYHPSKHRPNVHPMRAKVVGPSHEEIYVDQWGRIKVRFLFTRDEDHLHAGGAGANDNDRDSAWLDVLTPWAGEAYGTSFLPRIGEIVVVDFFDGDIDRPFVLGRIHEGSRIPTQFDMQGQLPDTKQLSGIRSKEVAGVGFGQLRFDDTTGQISSQLQSSHGLSQLNLGRLSYPKETEKSDDRGEGFELRTDQSGALRAGDGLLISTHKQEGAKGQHLNAEAAKQQLDLCQSRLQSLNHIAQHQQTHELESIQHIQTVLTQIETDFAKFNQALLLLSAPESVVVSTNDSIHLSADQQINQSAGDSINLSTQNNLIVQASNHLGLFAAHEGMKLVAAQGAVELVAQSDALSLLAKTELNIISTQEQIEIESPKEIVLRAGGVELNFG</sequence>